<dbReference type="GO" id="GO:0032259">
    <property type="term" value="P:methylation"/>
    <property type="evidence" value="ECO:0007669"/>
    <property type="project" value="UniProtKB-KW"/>
</dbReference>
<dbReference type="GO" id="GO:0008171">
    <property type="term" value="F:O-methyltransferase activity"/>
    <property type="evidence" value="ECO:0007669"/>
    <property type="project" value="InterPro"/>
</dbReference>
<dbReference type="InterPro" id="IPR002935">
    <property type="entry name" value="SAM_O-MeTrfase"/>
</dbReference>
<dbReference type="OrthoDB" id="10251242at2759"/>
<keyword evidence="2" id="KW-0808">Transferase</keyword>
<sequence>MFVRSVLDKVWFDSGTTYIWGDAASVEAINRWIGADPVTGRVNCSTIHDMGTIVFTVGESVGNSADPYHGMLRIELSPAEYIVGAPTAKTCYTALNASGPKKDHWIFEHVTKSEGPKGGGASTPHNTHGEKTTTGLIEEAQLPDPIFQYCTHFSTPLPVRYAEVHQLAEQEYSGRSAKSIPPLQAQLLKMLAQTTRPKKVLELGCFMGYSAMALADGMDSHGVVYTCEKDAKAADLARRTFAEHHYTRSEQDDHSKYKSARIELLEGNAKDSLTTLAQNNMVFDIVFIDADKSNSVNYYEFILKNNMLSRQGFMLADNTLFQGLVLNSETASIDAPFFTPSSSSSSTGSPLHVSSKVEEYIEKKVEKIEEAALKSNHNNGSSRSKEDRRLASNQKAADHMHRFNHHVFNDGRVEVALLPIFDGLSIIRRVD</sequence>
<evidence type="ECO:0000259" key="6">
    <source>
        <dbReference type="Pfam" id="PF00026"/>
    </source>
</evidence>
<dbReference type="PANTHER" id="PTHR10509:SF14">
    <property type="entry name" value="CAFFEOYL-COA O-METHYLTRANSFERASE 3-RELATED"/>
    <property type="match status" value="1"/>
</dbReference>
<dbReference type="InterPro" id="IPR029063">
    <property type="entry name" value="SAM-dependent_MTases_sf"/>
</dbReference>
<keyword evidence="1" id="KW-0489">Methyltransferase</keyword>
<evidence type="ECO:0000313" key="8">
    <source>
        <dbReference type="Proteomes" id="UP000807716"/>
    </source>
</evidence>
<dbReference type="Pfam" id="PF01596">
    <property type="entry name" value="Methyltransf_3"/>
    <property type="match status" value="1"/>
</dbReference>
<keyword evidence="8" id="KW-1185">Reference proteome</keyword>
<protein>
    <recommendedName>
        <fullName evidence="6">Peptidase A1 domain-containing protein</fullName>
    </recommendedName>
</protein>
<dbReference type="EMBL" id="JAAAJB010000164">
    <property type="protein sequence ID" value="KAG0263304.1"/>
    <property type="molecule type" value="Genomic_DNA"/>
</dbReference>
<evidence type="ECO:0000313" key="7">
    <source>
        <dbReference type="EMBL" id="KAG0263304.1"/>
    </source>
</evidence>
<accession>A0A9P6U7S0</accession>
<dbReference type="SUPFAM" id="SSF50630">
    <property type="entry name" value="Acid proteases"/>
    <property type="match status" value="1"/>
</dbReference>
<dbReference type="InterPro" id="IPR050362">
    <property type="entry name" value="Cation-dep_OMT"/>
</dbReference>
<comment type="similarity">
    <text evidence="4">Belongs to the class I-like SAM-binding methyltransferase superfamily. Cation-dependent O-methyltransferase family.</text>
</comment>
<dbReference type="GO" id="GO:0008757">
    <property type="term" value="F:S-adenosylmethionine-dependent methyltransferase activity"/>
    <property type="evidence" value="ECO:0007669"/>
    <property type="project" value="TreeGrafter"/>
</dbReference>
<evidence type="ECO:0000256" key="4">
    <source>
        <dbReference type="ARBA" id="ARBA00023453"/>
    </source>
</evidence>
<comment type="caution">
    <text evidence="7">The sequence shown here is derived from an EMBL/GenBank/DDBJ whole genome shotgun (WGS) entry which is preliminary data.</text>
</comment>
<dbReference type="AlphaFoldDB" id="A0A9P6U7S0"/>
<keyword evidence="3" id="KW-0949">S-adenosyl-L-methionine</keyword>
<feature type="domain" description="Peptidase A1" evidence="6">
    <location>
        <begin position="11"/>
        <end position="107"/>
    </location>
</feature>
<dbReference type="Pfam" id="PF00026">
    <property type="entry name" value="Asp"/>
    <property type="match status" value="1"/>
</dbReference>
<dbReference type="SUPFAM" id="SSF53335">
    <property type="entry name" value="S-adenosyl-L-methionine-dependent methyltransferases"/>
    <property type="match status" value="1"/>
</dbReference>
<gene>
    <name evidence="7" type="ORF">DFQ27_001825</name>
</gene>
<evidence type="ECO:0000256" key="2">
    <source>
        <dbReference type="ARBA" id="ARBA00022679"/>
    </source>
</evidence>
<organism evidence="7 8">
    <name type="scientific">Actinomortierella ambigua</name>
    <dbReference type="NCBI Taxonomy" id="1343610"/>
    <lineage>
        <taxon>Eukaryota</taxon>
        <taxon>Fungi</taxon>
        <taxon>Fungi incertae sedis</taxon>
        <taxon>Mucoromycota</taxon>
        <taxon>Mortierellomycotina</taxon>
        <taxon>Mortierellomycetes</taxon>
        <taxon>Mortierellales</taxon>
        <taxon>Mortierellaceae</taxon>
        <taxon>Actinomortierella</taxon>
    </lineage>
</organism>
<evidence type="ECO:0000256" key="1">
    <source>
        <dbReference type="ARBA" id="ARBA00022603"/>
    </source>
</evidence>
<name>A0A9P6U7S0_9FUNG</name>
<dbReference type="InterPro" id="IPR033121">
    <property type="entry name" value="PEPTIDASE_A1"/>
</dbReference>
<feature type="region of interest" description="Disordered" evidence="5">
    <location>
        <begin position="372"/>
        <end position="396"/>
    </location>
</feature>
<dbReference type="InterPro" id="IPR021109">
    <property type="entry name" value="Peptidase_aspartic_dom_sf"/>
</dbReference>
<dbReference type="Gene3D" id="3.40.50.150">
    <property type="entry name" value="Vaccinia Virus protein VP39"/>
    <property type="match status" value="1"/>
</dbReference>
<evidence type="ECO:0000256" key="5">
    <source>
        <dbReference type="SAM" id="MobiDB-lite"/>
    </source>
</evidence>
<evidence type="ECO:0000256" key="3">
    <source>
        <dbReference type="ARBA" id="ARBA00022691"/>
    </source>
</evidence>
<dbReference type="Gene3D" id="2.40.70.10">
    <property type="entry name" value="Acid Proteases"/>
    <property type="match status" value="1"/>
</dbReference>
<proteinExistence type="inferred from homology"/>
<dbReference type="PROSITE" id="PS51682">
    <property type="entry name" value="SAM_OMT_I"/>
    <property type="match status" value="1"/>
</dbReference>
<feature type="compositionally biased region" description="Basic and acidic residues" evidence="5">
    <location>
        <begin position="383"/>
        <end position="396"/>
    </location>
</feature>
<dbReference type="PANTHER" id="PTHR10509">
    <property type="entry name" value="O-METHYLTRANSFERASE-RELATED"/>
    <property type="match status" value="1"/>
</dbReference>
<dbReference type="CDD" id="cd02440">
    <property type="entry name" value="AdoMet_MTases"/>
    <property type="match status" value="1"/>
</dbReference>
<reference evidence="7" key="1">
    <citation type="journal article" date="2020" name="Fungal Divers.">
        <title>Resolving the Mortierellaceae phylogeny through synthesis of multi-gene phylogenetics and phylogenomics.</title>
        <authorList>
            <person name="Vandepol N."/>
            <person name="Liber J."/>
            <person name="Desiro A."/>
            <person name="Na H."/>
            <person name="Kennedy M."/>
            <person name="Barry K."/>
            <person name="Grigoriev I.V."/>
            <person name="Miller A.N."/>
            <person name="O'Donnell K."/>
            <person name="Stajich J.E."/>
            <person name="Bonito G."/>
        </authorList>
    </citation>
    <scope>NUCLEOTIDE SEQUENCE</scope>
    <source>
        <strain evidence="7">BC1065</strain>
    </source>
</reference>
<dbReference type="Proteomes" id="UP000807716">
    <property type="component" value="Unassembled WGS sequence"/>
</dbReference>